<reference evidence="2 3" key="1">
    <citation type="submission" date="2017-09" db="EMBL/GenBank/DDBJ databases">
        <title>Depth-based differentiation of microbial function through sediment-hosted aquifers and enrichment of novel symbionts in the deep terrestrial subsurface.</title>
        <authorList>
            <person name="Probst A.J."/>
            <person name="Ladd B."/>
            <person name="Jarett J.K."/>
            <person name="Geller-Mcgrath D.E."/>
            <person name="Sieber C.M."/>
            <person name="Emerson J.B."/>
            <person name="Anantharaman K."/>
            <person name="Thomas B.C."/>
            <person name="Malmstrom R."/>
            <person name="Stieglmeier M."/>
            <person name="Klingl A."/>
            <person name="Woyke T."/>
            <person name="Ryan C.M."/>
            <person name="Banfield J.F."/>
        </authorList>
    </citation>
    <scope>NUCLEOTIDE SEQUENCE [LARGE SCALE GENOMIC DNA]</scope>
    <source>
        <strain evidence="2">CG11_big_fil_rev_8_21_14_0_20_43_7</strain>
    </source>
</reference>
<name>A0A2H0N543_9BACT</name>
<feature type="transmembrane region" description="Helical" evidence="1">
    <location>
        <begin position="22"/>
        <end position="42"/>
    </location>
</feature>
<protein>
    <submittedName>
        <fullName evidence="2">Uncharacterized protein</fullName>
    </submittedName>
</protein>
<proteinExistence type="predicted"/>
<evidence type="ECO:0000256" key="1">
    <source>
        <dbReference type="SAM" id="Phobius"/>
    </source>
</evidence>
<keyword evidence="1" id="KW-1133">Transmembrane helix</keyword>
<evidence type="ECO:0000313" key="2">
    <source>
        <dbReference type="EMBL" id="PIR03216.1"/>
    </source>
</evidence>
<dbReference type="Proteomes" id="UP000229782">
    <property type="component" value="Unassembled WGS sequence"/>
</dbReference>
<evidence type="ECO:0000313" key="3">
    <source>
        <dbReference type="Proteomes" id="UP000229782"/>
    </source>
</evidence>
<feature type="non-terminal residue" evidence="2">
    <location>
        <position position="1"/>
    </location>
</feature>
<sequence>PFGIQNVYGQIDNNWMSLWGEVGTFGLLAWGAILGAIVRMCLFIRRRTHGMFEIALAEGVAGLTVGVAVIGFFGPYFEFRSLMFYFWTLIGILTLVWYRERGAFNFLTTSN</sequence>
<feature type="transmembrane region" description="Helical" evidence="1">
    <location>
        <begin position="82"/>
        <end position="98"/>
    </location>
</feature>
<organism evidence="2 3">
    <name type="scientific">Candidatus Magasanikbacteria bacterium CG11_big_fil_rev_8_21_14_0_20_43_7</name>
    <dbReference type="NCBI Taxonomy" id="1974654"/>
    <lineage>
        <taxon>Bacteria</taxon>
        <taxon>Candidatus Magasanikiibacteriota</taxon>
    </lineage>
</organism>
<feature type="transmembrane region" description="Helical" evidence="1">
    <location>
        <begin position="54"/>
        <end position="76"/>
    </location>
</feature>
<dbReference type="EMBL" id="PCWM01000030">
    <property type="protein sequence ID" value="PIR03216.1"/>
    <property type="molecule type" value="Genomic_DNA"/>
</dbReference>
<keyword evidence="1" id="KW-0472">Membrane</keyword>
<comment type="caution">
    <text evidence="2">The sequence shown here is derived from an EMBL/GenBank/DDBJ whole genome shotgun (WGS) entry which is preliminary data.</text>
</comment>
<accession>A0A2H0N543</accession>
<keyword evidence="1" id="KW-0812">Transmembrane</keyword>
<dbReference type="AlphaFoldDB" id="A0A2H0N543"/>
<gene>
    <name evidence="2" type="ORF">COV60_01525</name>
</gene>